<evidence type="ECO:0000256" key="1">
    <source>
        <dbReference type="SAM" id="MobiDB-lite"/>
    </source>
</evidence>
<evidence type="ECO:0000313" key="2">
    <source>
        <dbReference type="EMBL" id="CAI4014599.1"/>
    </source>
</evidence>
<keyword evidence="4" id="KW-1185">Reference proteome</keyword>
<feature type="region of interest" description="Disordered" evidence="1">
    <location>
        <begin position="569"/>
        <end position="596"/>
    </location>
</feature>
<dbReference type="OrthoDB" id="493527at2759"/>
<reference evidence="2" key="1">
    <citation type="submission" date="2022-10" db="EMBL/GenBank/DDBJ databases">
        <authorList>
            <person name="Chen Y."/>
            <person name="Dougan E. K."/>
            <person name="Chan C."/>
            <person name="Rhodes N."/>
            <person name="Thang M."/>
        </authorList>
    </citation>
    <scope>NUCLEOTIDE SEQUENCE</scope>
</reference>
<feature type="region of interest" description="Disordered" evidence="1">
    <location>
        <begin position="611"/>
        <end position="631"/>
    </location>
</feature>
<dbReference type="EMBL" id="CAMXCT030006445">
    <property type="protein sequence ID" value="CAL4801911.1"/>
    <property type="molecule type" value="Genomic_DNA"/>
</dbReference>
<feature type="region of interest" description="Disordered" evidence="1">
    <location>
        <begin position="154"/>
        <end position="180"/>
    </location>
</feature>
<feature type="compositionally biased region" description="Basic residues" evidence="1">
    <location>
        <begin position="677"/>
        <end position="687"/>
    </location>
</feature>
<reference evidence="3" key="2">
    <citation type="submission" date="2024-04" db="EMBL/GenBank/DDBJ databases">
        <authorList>
            <person name="Chen Y."/>
            <person name="Shah S."/>
            <person name="Dougan E. K."/>
            <person name="Thang M."/>
            <person name="Chan C."/>
        </authorList>
    </citation>
    <scope>NUCLEOTIDE SEQUENCE [LARGE SCALE GENOMIC DNA]</scope>
</reference>
<dbReference type="EMBL" id="CAMXCT010006445">
    <property type="protein sequence ID" value="CAI4014599.1"/>
    <property type="molecule type" value="Genomic_DNA"/>
</dbReference>
<feature type="compositionally biased region" description="Polar residues" evidence="1">
    <location>
        <begin position="220"/>
        <end position="250"/>
    </location>
</feature>
<feature type="region of interest" description="Disordered" evidence="1">
    <location>
        <begin position="212"/>
        <end position="317"/>
    </location>
</feature>
<name>A0A9P1DSC5_9DINO</name>
<evidence type="ECO:0000313" key="4">
    <source>
        <dbReference type="Proteomes" id="UP001152797"/>
    </source>
</evidence>
<comment type="caution">
    <text evidence="2">The sequence shown here is derived from an EMBL/GenBank/DDBJ whole genome shotgun (WGS) entry which is preliminary data.</text>
</comment>
<feature type="region of interest" description="Disordered" evidence="1">
    <location>
        <begin position="859"/>
        <end position="900"/>
    </location>
</feature>
<dbReference type="EMBL" id="CAMXCT020006445">
    <property type="protein sequence ID" value="CAL1167974.1"/>
    <property type="molecule type" value="Genomic_DNA"/>
</dbReference>
<gene>
    <name evidence="2" type="ORF">C1SCF055_LOCUS39492</name>
</gene>
<feature type="compositionally biased region" description="Basic and acidic residues" evidence="1">
    <location>
        <begin position="251"/>
        <end position="267"/>
    </location>
</feature>
<organism evidence="2">
    <name type="scientific">Cladocopium goreaui</name>
    <dbReference type="NCBI Taxonomy" id="2562237"/>
    <lineage>
        <taxon>Eukaryota</taxon>
        <taxon>Sar</taxon>
        <taxon>Alveolata</taxon>
        <taxon>Dinophyceae</taxon>
        <taxon>Suessiales</taxon>
        <taxon>Symbiodiniaceae</taxon>
        <taxon>Cladocopium</taxon>
    </lineage>
</organism>
<feature type="compositionally biased region" description="Basic and acidic residues" evidence="1">
    <location>
        <begin position="885"/>
        <end position="898"/>
    </location>
</feature>
<dbReference type="Proteomes" id="UP001152797">
    <property type="component" value="Unassembled WGS sequence"/>
</dbReference>
<feature type="compositionally biased region" description="Low complexity" evidence="1">
    <location>
        <begin position="582"/>
        <end position="595"/>
    </location>
</feature>
<sequence length="1187" mass="129636">MPLPEAYGRSGAANSFRGKKTPALSPGAGPSWWVEPTSLAAMLEVCQGHLVSGIVVAKAARVGSQNGRRYGRRYGGASGSLAPNGGQVASPAVLASVRCGLGSVEMWDCFAPSIRKGTLVCCPRGLDDPKSVAHRPSPSDSRRCWSRASLPSQANSNAMVAGDGPTLGWPGWSTKSTKSAKTRTEYAGGASIGQGTVAWMDVSGRFAPPAGARSVMRAQRPSSASQSLQNWPAVNWNTSRGRTASTTSQLSDRDTEKMRASPPKEDLSAAQDSGDAEAAPQVEDTTAGEMPAEEPAQGPTGEAMETVEEEPEEDAAKENHVQWLRLRMENPATFGSEADRITLFELLQMLAVKDAHKEEVLDNIGLGGPIKHLDTALGLNGGGCCSTQWKAHKKTPGTQLSCNSDDRTKSTAFPISEKKAQKPETCIIFDWEYCIYVVWRVPLADNPLQFRGLHWGLGIRAYAGILRLNQGTFGGIRWRRCNSLELAERLFREELPLPDREIGTEYYEWVDGKVFFVAEVELHQLKAFGVSTVLSLATGSEMLISKAKELEESGSELIYATASDREVRPPKKAKFGRKSEVLESSESNNSSSGSEDLGILSKAAKSWHVGDIKREKQESAPSKSKSRFALLENSKKREVKSEVEQLTNPALLLKQLKGGQDPLQTLLALQLAETLGKKSKKSKKRKSSSSSRDAESLDDSASSSGSSSHRKRGHARAIESYQGSRKRMFRKPLRYVKLYVKEVEKELGAEDRPYKLSEYGRKVQWGKQRSLQRCHFMLSEILTRLLKGQVEKAALQTVLCLRSIHQAAIDGTWDIAWLLTHLPDPWTKPQWGGSAEELGYVTSYLKSMAELNKNAEKARFSAQGSADRGEGEAAVPPKKGKGKGKSRDKEKDKPKEEAGTVEDEVAVLLPVSMALRDETGKIVSGGLFAVLQDAGCMQSSEVIAYRDLLPARAAHVCALFALMPELQTRKSNRKILKQAVNFVSRDGAPSSESKKAGLLKTCWTTVKAWQEQVGGLVRSHLSITFNKQKHRGGEALRKKFRKISIVGGTLKGAHYGDVSETDLRKAAKSYRGDPRFAQFCKQWVAAETVAPDDEPSCLGHQSANSFSGDMGEGLNLLSAFTLDWNKFALESLVVLGVSWCISTIENQLIFAISIPGSSISSHCLLALDLTRPLHTHFRRAPEKKRAR</sequence>
<protein>
    <submittedName>
        <fullName evidence="2">Uncharacterized protein</fullName>
    </submittedName>
</protein>
<proteinExistence type="predicted"/>
<feature type="region of interest" description="Disordered" evidence="1">
    <location>
        <begin position="1"/>
        <end position="28"/>
    </location>
</feature>
<dbReference type="AlphaFoldDB" id="A0A9P1DSC5"/>
<feature type="region of interest" description="Disordered" evidence="1">
    <location>
        <begin position="675"/>
        <end position="723"/>
    </location>
</feature>
<evidence type="ECO:0000313" key="3">
    <source>
        <dbReference type="EMBL" id="CAL1167974.1"/>
    </source>
</evidence>
<accession>A0A9P1DSC5</accession>